<dbReference type="AlphaFoldDB" id="A0A8T0XII9"/>
<evidence type="ECO:0000313" key="2">
    <source>
        <dbReference type="EMBL" id="KAG2657134.1"/>
    </source>
</evidence>
<organism evidence="2 3">
    <name type="scientific">Panicum virgatum</name>
    <name type="common">Blackwell switchgrass</name>
    <dbReference type="NCBI Taxonomy" id="38727"/>
    <lineage>
        <taxon>Eukaryota</taxon>
        <taxon>Viridiplantae</taxon>
        <taxon>Streptophyta</taxon>
        <taxon>Embryophyta</taxon>
        <taxon>Tracheophyta</taxon>
        <taxon>Spermatophyta</taxon>
        <taxon>Magnoliopsida</taxon>
        <taxon>Liliopsida</taxon>
        <taxon>Poales</taxon>
        <taxon>Poaceae</taxon>
        <taxon>PACMAD clade</taxon>
        <taxon>Panicoideae</taxon>
        <taxon>Panicodae</taxon>
        <taxon>Paniceae</taxon>
        <taxon>Panicinae</taxon>
        <taxon>Panicum</taxon>
        <taxon>Panicum sect. Hiantes</taxon>
    </lineage>
</organism>
<evidence type="ECO:0000256" key="1">
    <source>
        <dbReference type="SAM" id="MobiDB-lite"/>
    </source>
</evidence>
<gene>
    <name evidence="2" type="ORF">PVAP13_1KG192000</name>
</gene>
<comment type="caution">
    <text evidence="2">The sequence shown here is derived from an EMBL/GenBank/DDBJ whole genome shotgun (WGS) entry which is preliminary data.</text>
</comment>
<dbReference type="EMBL" id="CM029037">
    <property type="protein sequence ID" value="KAG2657134.1"/>
    <property type="molecule type" value="Genomic_DNA"/>
</dbReference>
<dbReference type="Proteomes" id="UP000823388">
    <property type="component" value="Chromosome 1K"/>
</dbReference>
<protein>
    <submittedName>
        <fullName evidence="2">Uncharacterized protein</fullName>
    </submittedName>
</protein>
<evidence type="ECO:0000313" key="3">
    <source>
        <dbReference type="Proteomes" id="UP000823388"/>
    </source>
</evidence>
<feature type="region of interest" description="Disordered" evidence="1">
    <location>
        <begin position="1"/>
        <end position="23"/>
    </location>
</feature>
<sequence length="202" mass="21853">MDRAVAGPAEVPGGQASGAARRPGQRVAWRQLRGWLAAALLLGEQEPGAGAAPRPPSPRPARRRNRVRCCCRCCGGGAWALSHWYCGIRVQPPGLSTPRQFCRGQRPNDQELLLLLLVEIDEAAAGAGPEWRAVYIIKSSARRRPLPPPALPRPAGRGAMAAALPSLACRLLPQPPSFRLCLLMGWVKMGFKGWVLKWSVFG</sequence>
<name>A0A8T0XII9_PANVG</name>
<proteinExistence type="predicted"/>
<keyword evidence="3" id="KW-1185">Reference proteome</keyword>
<reference evidence="2" key="1">
    <citation type="submission" date="2020-05" db="EMBL/GenBank/DDBJ databases">
        <title>WGS assembly of Panicum virgatum.</title>
        <authorList>
            <person name="Lovell J.T."/>
            <person name="Jenkins J."/>
            <person name="Shu S."/>
            <person name="Juenger T.E."/>
            <person name="Schmutz J."/>
        </authorList>
    </citation>
    <scope>NUCLEOTIDE SEQUENCE</scope>
    <source>
        <strain evidence="2">AP13</strain>
    </source>
</reference>
<accession>A0A8T0XII9</accession>